<protein>
    <recommendedName>
        <fullName evidence="4">Capsule assembly Wzi family protein</fullName>
    </recommendedName>
</protein>
<name>A0A3N4PKU9_9BACT</name>
<organism evidence="2 3">
    <name type="scientific">Chitinophaga lutea</name>
    <dbReference type="NCBI Taxonomy" id="2488634"/>
    <lineage>
        <taxon>Bacteria</taxon>
        <taxon>Pseudomonadati</taxon>
        <taxon>Bacteroidota</taxon>
        <taxon>Chitinophagia</taxon>
        <taxon>Chitinophagales</taxon>
        <taxon>Chitinophagaceae</taxon>
        <taxon>Chitinophaga</taxon>
    </lineage>
</organism>
<dbReference type="EMBL" id="RPDH01000002">
    <property type="protein sequence ID" value="RPE08435.1"/>
    <property type="molecule type" value="Genomic_DNA"/>
</dbReference>
<evidence type="ECO:0008006" key="4">
    <source>
        <dbReference type="Google" id="ProtNLM"/>
    </source>
</evidence>
<dbReference type="InterPro" id="IPR026950">
    <property type="entry name" value="Caps_assemb_Wzi"/>
</dbReference>
<evidence type="ECO:0000313" key="2">
    <source>
        <dbReference type="EMBL" id="RPE08435.1"/>
    </source>
</evidence>
<dbReference type="Proteomes" id="UP000278351">
    <property type="component" value="Unassembled WGS sequence"/>
</dbReference>
<dbReference type="RefSeq" id="WP_123847438.1">
    <property type="nucleotide sequence ID" value="NZ_RPDH01000002.1"/>
</dbReference>
<dbReference type="Pfam" id="PF14052">
    <property type="entry name" value="Caps_assemb_Wzi"/>
    <property type="match status" value="1"/>
</dbReference>
<proteinExistence type="predicted"/>
<reference evidence="2 3" key="1">
    <citation type="submission" date="2018-11" db="EMBL/GenBank/DDBJ databases">
        <title>Chitinophaga lutea sp.nov., isolate from arsenic contaminated soil.</title>
        <authorList>
            <person name="Zong Y."/>
        </authorList>
    </citation>
    <scope>NUCLEOTIDE SEQUENCE [LARGE SCALE GENOMIC DNA]</scope>
    <source>
        <strain evidence="2 3">ZY74</strain>
    </source>
</reference>
<feature type="signal peptide" evidence="1">
    <location>
        <begin position="1"/>
        <end position="20"/>
    </location>
</feature>
<dbReference type="InterPro" id="IPR038636">
    <property type="entry name" value="Wzi_sf"/>
</dbReference>
<comment type="caution">
    <text evidence="2">The sequence shown here is derived from an EMBL/GenBank/DDBJ whole genome shotgun (WGS) entry which is preliminary data.</text>
</comment>
<evidence type="ECO:0000313" key="3">
    <source>
        <dbReference type="Proteomes" id="UP000278351"/>
    </source>
</evidence>
<feature type="chain" id="PRO_5018323556" description="Capsule assembly Wzi family protein" evidence="1">
    <location>
        <begin position="21"/>
        <end position="481"/>
    </location>
</feature>
<dbReference type="OrthoDB" id="596512at2"/>
<gene>
    <name evidence="2" type="ORF">EGT74_15415</name>
</gene>
<keyword evidence="1" id="KW-0732">Signal</keyword>
<accession>A0A3N4PKU9</accession>
<evidence type="ECO:0000256" key="1">
    <source>
        <dbReference type="SAM" id="SignalP"/>
    </source>
</evidence>
<sequence>MLKHLLITISIAGTCMPVFAQQGGFADSLQLQAGTMGTIATKDYLPLWLVSKRFGTISDRRSDLSTYLRLRNTHRFGQQEDFYLRYGASLYNNNHFKDVFFEEAFVKAGYRKWEIRAGRYEELTGDMDHELSSGSWGISGNALPIPKVGIALTEYADVPFTNGWLQVKGQFSHGWMGNRQFIKDAYLHEKTFYLRIGKERLRVYGGIQHFAVWGGNRPDLPKIKNSFADYWNIVIGKEGDDGTVNSDEIAPNRPGDHRGVVEGGISWENDKLRLLLYNQSMFETGQNISLKNTDRLLGIGYANKNPDGILNKLTLEFINTKKMNSWHPLNQRESYYNNGVYLTGWEYHDRIVGTPLFINRQRGQHYFSDMKPFDWNQHRDSTVNRGWNIINNRVTGLHVGGLYTIGQALKAKTLITYTKNHGNYNDKNFSEALTQWYTLQEVQWLTPVKGFTVKGGLAFDWGNLGNNTGFMLGAQWSLGSE</sequence>
<dbReference type="Gene3D" id="2.40.160.130">
    <property type="entry name" value="Capsule assembly protein Wzi"/>
    <property type="match status" value="1"/>
</dbReference>
<dbReference type="AlphaFoldDB" id="A0A3N4PKU9"/>
<keyword evidence="3" id="KW-1185">Reference proteome</keyword>